<dbReference type="InParanoid" id="A0A1E7EWD4"/>
<dbReference type="KEGG" id="fcy:FRACYDRAFT_271209"/>
<reference evidence="3 4" key="1">
    <citation type="submission" date="2016-09" db="EMBL/GenBank/DDBJ databases">
        <title>Extensive genetic diversity and differential bi-allelic expression allows diatom success in the polar Southern Ocean.</title>
        <authorList>
            <consortium name="DOE Joint Genome Institute"/>
            <person name="Mock T."/>
            <person name="Otillar R.P."/>
            <person name="Strauss J."/>
            <person name="Dupont C."/>
            <person name="Frickenhaus S."/>
            <person name="Maumus F."/>
            <person name="Mcmullan M."/>
            <person name="Sanges R."/>
            <person name="Schmutz J."/>
            <person name="Toseland A."/>
            <person name="Valas R."/>
            <person name="Veluchamy A."/>
            <person name="Ward B.J."/>
            <person name="Allen A."/>
            <person name="Barry K."/>
            <person name="Falciatore A."/>
            <person name="Ferrante M."/>
            <person name="Fortunato A.E."/>
            <person name="Gloeckner G."/>
            <person name="Gruber A."/>
            <person name="Hipkin R."/>
            <person name="Janech M."/>
            <person name="Kroth P."/>
            <person name="Leese F."/>
            <person name="Lindquist E."/>
            <person name="Lyon B.R."/>
            <person name="Martin J."/>
            <person name="Mayer C."/>
            <person name="Parker M."/>
            <person name="Quesneville H."/>
            <person name="Raymond J."/>
            <person name="Uhlig C."/>
            <person name="Valentin K.U."/>
            <person name="Worden A.Z."/>
            <person name="Armbrust E.V."/>
            <person name="Bowler C."/>
            <person name="Green B."/>
            <person name="Moulton V."/>
            <person name="Van Oosterhout C."/>
            <person name="Grigoriev I."/>
        </authorList>
    </citation>
    <scope>NUCLEOTIDE SEQUENCE [LARGE SCALE GENOMIC DNA]</scope>
    <source>
        <strain evidence="3 4">CCMP1102</strain>
    </source>
</reference>
<protein>
    <submittedName>
        <fullName evidence="3">Uncharacterized protein</fullName>
    </submittedName>
</protein>
<name>A0A1E7EWD4_9STRA</name>
<organism evidence="3 4">
    <name type="scientific">Fragilariopsis cylindrus CCMP1102</name>
    <dbReference type="NCBI Taxonomy" id="635003"/>
    <lineage>
        <taxon>Eukaryota</taxon>
        <taxon>Sar</taxon>
        <taxon>Stramenopiles</taxon>
        <taxon>Ochrophyta</taxon>
        <taxon>Bacillariophyta</taxon>
        <taxon>Bacillariophyceae</taxon>
        <taxon>Bacillariophycidae</taxon>
        <taxon>Bacillariales</taxon>
        <taxon>Bacillariaceae</taxon>
        <taxon>Fragilariopsis</taxon>
    </lineage>
</organism>
<evidence type="ECO:0000313" key="3">
    <source>
        <dbReference type="EMBL" id="OEU10105.1"/>
    </source>
</evidence>
<evidence type="ECO:0000313" key="4">
    <source>
        <dbReference type="Proteomes" id="UP000095751"/>
    </source>
</evidence>
<evidence type="ECO:0000256" key="2">
    <source>
        <dbReference type="SAM" id="SignalP"/>
    </source>
</evidence>
<dbReference type="AlphaFoldDB" id="A0A1E7EWD4"/>
<evidence type="ECO:0000256" key="1">
    <source>
        <dbReference type="SAM" id="MobiDB-lite"/>
    </source>
</evidence>
<feature type="region of interest" description="Disordered" evidence="1">
    <location>
        <begin position="179"/>
        <end position="203"/>
    </location>
</feature>
<keyword evidence="4" id="KW-1185">Reference proteome</keyword>
<dbReference type="OrthoDB" id="203873at2759"/>
<accession>A0A1E7EWD4</accession>
<sequence length="203" mass="21384">MKSFFVTTTALVLAVSQVTAFSTTSSFSGSQVTRASVQNNNGLTMEYIPSGISKAQWAKMKEDEKNKKNGKNLGQSGITTFKSRSFSDWQKAGGVNLFPVNPKGLDPKDIPYMQRPGGMADNSDLIGKKKTGGAFSFGGKKKAPAAAPVAPPMKAGSFSFGGKKAPAPVPVAAKKAGKFSFGGKKKAPEPEPEAPKKKNFFGL</sequence>
<feature type="signal peptide" evidence="2">
    <location>
        <begin position="1"/>
        <end position="20"/>
    </location>
</feature>
<feature type="compositionally biased region" description="Basic and acidic residues" evidence="1">
    <location>
        <begin position="186"/>
        <end position="196"/>
    </location>
</feature>
<feature type="chain" id="PRO_5009192319" evidence="2">
    <location>
        <begin position="21"/>
        <end position="203"/>
    </location>
</feature>
<dbReference type="EMBL" id="KV784373">
    <property type="protein sequence ID" value="OEU10105.1"/>
    <property type="molecule type" value="Genomic_DNA"/>
</dbReference>
<proteinExistence type="predicted"/>
<keyword evidence="2" id="KW-0732">Signal</keyword>
<dbReference type="Proteomes" id="UP000095751">
    <property type="component" value="Unassembled WGS sequence"/>
</dbReference>
<gene>
    <name evidence="3" type="ORF">FRACYDRAFT_271209</name>
</gene>